<evidence type="ECO:0000313" key="1">
    <source>
        <dbReference type="EMBL" id="TCW30849.1"/>
    </source>
</evidence>
<dbReference type="EMBL" id="SMDA01000006">
    <property type="protein sequence ID" value="TCW30849.1"/>
    <property type="molecule type" value="Genomic_DNA"/>
</dbReference>
<evidence type="ECO:0000313" key="2">
    <source>
        <dbReference type="Proteomes" id="UP000294801"/>
    </source>
</evidence>
<reference evidence="1 2" key="1">
    <citation type="submission" date="2019-03" db="EMBL/GenBank/DDBJ databases">
        <title>Genomic Encyclopedia of Type Strains, Phase IV (KMG-IV): sequencing the most valuable type-strain genomes for metagenomic binning, comparative biology and taxonomic classification.</title>
        <authorList>
            <person name="Goeker M."/>
        </authorList>
    </citation>
    <scope>NUCLEOTIDE SEQUENCE [LARGE SCALE GENOMIC DNA]</scope>
    <source>
        <strain evidence="1 2">DSM 18507</strain>
    </source>
</reference>
<sequence>MEQLAEQTRKKKLKERTWAHEVSGLLANIHPP</sequence>
<protein>
    <submittedName>
        <fullName evidence="1">Uncharacterized protein</fullName>
    </submittedName>
</protein>
<comment type="caution">
    <text evidence="1">The sequence shown here is derived from an EMBL/GenBank/DDBJ whole genome shotgun (WGS) entry which is preliminary data.</text>
</comment>
<dbReference type="Proteomes" id="UP000294801">
    <property type="component" value="Unassembled WGS sequence"/>
</dbReference>
<organism evidence="1 2">
    <name type="scientific">Gulbenkiania mobilis</name>
    <dbReference type="NCBI Taxonomy" id="397457"/>
    <lineage>
        <taxon>Bacteria</taxon>
        <taxon>Pseudomonadati</taxon>
        <taxon>Pseudomonadota</taxon>
        <taxon>Betaproteobacteria</taxon>
        <taxon>Neisseriales</taxon>
        <taxon>Chromobacteriaceae</taxon>
        <taxon>Gulbenkiania</taxon>
    </lineage>
</organism>
<gene>
    <name evidence="1" type="ORF">EV669_106175</name>
</gene>
<name>A0ABY2CVL6_GULMO</name>
<proteinExistence type="predicted"/>
<accession>A0ABY2CVL6</accession>
<keyword evidence="2" id="KW-1185">Reference proteome</keyword>